<protein>
    <submittedName>
        <fullName evidence="1">Uncharacterized protein</fullName>
    </submittedName>
</protein>
<proteinExistence type="predicted"/>
<evidence type="ECO:0000313" key="1">
    <source>
        <dbReference type="EMBL" id="EYC30896.1"/>
    </source>
</evidence>
<dbReference type="AlphaFoldDB" id="A0A016VU88"/>
<dbReference type="EMBL" id="JARK01001340">
    <property type="protein sequence ID" value="EYC30896.1"/>
    <property type="molecule type" value="Genomic_DNA"/>
</dbReference>
<sequence>MRAVSWVSYHYLRDVAVFALQQLVLHAPLKRTAADLSVFYSLLSYSLTGHESIAYLSHIYSFSYLYKNEMFLANRGRKLSLEIT</sequence>
<evidence type="ECO:0000313" key="2">
    <source>
        <dbReference type="Proteomes" id="UP000024635"/>
    </source>
</evidence>
<name>A0A016VU88_9BILA</name>
<comment type="caution">
    <text evidence="1">The sequence shown here is derived from an EMBL/GenBank/DDBJ whole genome shotgun (WGS) entry which is preliminary data.</text>
</comment>
<dbReference type="Proteomes" id="UP000024635">
    <property type="component" value="Unassembled WGS sequence"/>
</dbReference>
<organism evidence="1 2">
    <name type="scientific">Ancylostoma ceylanicum</name>
    <dbReference type="NCBI Taxonomy" id="53326"/>
    <lineage>
        <taxon>Eukaryota</taxon>
        <taxon>Metazoa</taxon>
        <taxon>Ecdysozoa</taxon>
        <taxon>Nematoda</taxon>
        <taxon>Chromadorea</taxon>
        <taxon>Rhabditida</taxon>
        <taxon>Rhabditina</taxon>
        <taxon>Rhabditomorpha</taxon>
        <taxon>Strongyloidea</taxon>
        <taxon>Ancylostomatidae</taxon>
        <taxon>Ancylostomatinae</taxon>
        <taxon>Ancylostoma</taxon>
    </lineage>
</organism>
<reference evidence="2" key="1">
    <citation type="journal article" date="2015" name="Nat. Genet.">
        <title>The genome and transcriptome of the zoonotic hookworm Ancylostoma ceylanicum identify infection-specific gene families.</title>
        <authorList>
            <person name="Schwarz E.M."/>
            <person name="Hu Y."/>
            <person name="Antoshechkin I."/>
            <person name="Miller M.M."/>
            <person name="Sternberg P.W."/>
            <person name="Aroian R.V."/>
        </authorList>
    </citation>
    <scope>NUCLEOTIDE SEQUENCE</scope>
    <source>
        <strain evidence="2">HY135</strain>
    </source>
</reference>
<accession>A0A016VU88</accession>
<keyword evidence="2" id="KW-1185">Reference proteome</keyword>
<gene>
    <name evidence="1" type="primary">Acey_s0004.g1837</name>
    <name evidence="1" type="ORF">Y032_0004g1837</name>
</gene>